<keyword evidence="2" id="KW-1185">Reference proteome</keyword>
<organism evidence="1 2">
    <name type="scientific">Iris pallida</name>
    <name type="common">Sweet iris</name>
    <dbReference type="NCBI Taxonomy" id="29817"/>
    <lineage>
        <taxon>Eukaryota</taxon>
        <taxon>Viridiplantae</taxon>
        <taxon>Streptophyta</taxon>
        <taxon>Embryophyta</taxon>
        <taxon>Tracheophyta</taxon>
        <taxon>Spermatophyta</taxon>
        <taxon>Magnoliopsida</taxon>
        <taxon>Liliopsida</taxon>
        <taxon>Asparagales</taxon>
        <taxon>Iridaceae</taxon>
        <taxon>Iridoideae</taxon>
        <taxon>Irideae</taxon>
        <taxon>Iris</taxon>
    </lineage>
</organism>
<dbReference type="EMBL" id="JANAVB010042014">
    <property type="protein sequence ID" value="KAJ6795245.1"/>
    <property type="molecule type" value="Genomic_DNA"/>
</dbReference>
<gene>
    <name evidence="1" type="ORF">M6B38_227700</name>
</gene>
<name>A0AAX6DU95_IRIPA</name>
<evidence type="ECO:0000313" key="1">
    <source>
        <dbReference type="EMBL" id="KAJ6795245.1"/>
    </source>
</evidence>
<evidence type="ECO:0000313" key="2">
    <source>
        <dbReference type="Proteomes" id="UP001140949"/>
    </source>
</evidence>
<protein>
    <submittedName>
        <fullName evidence="1">Uncharacterized protein</fullName>
    </submittedName>
</protein>
<sequence>MKIVRRKHQQKCIHNQHRKTFNQNESERLRKILLYRVHFPRHDSLHLRLNSKKVIPWMRKGSQFTLSQSIDTAKIFSQ</sequence>
<accession>A0AAX6DU95</accession>
<dbReference type="AlphaFoldDB" id="A0AAX6DU95"/>
<proteinExistence type="predicted"/>
<reference evidence="1" key="2">
    <citation type="submission" date="2023-04" db="EMBL/GenBank/DDBJ databases">
        <authorList>
            <person name="Bruccoleri R.E."/>
            <person name="Oakeley E.J."/>
            <person name="Faust A.-M."/>
            <person name="Dessus-Babus S."/>
            <person name="Altorfer M."/>
            <person name="Burckhardt D."/>
            <person name="Oertli M."/>
            <person name="Naumann U."/>
            <person name="Petersen F."/>
            <person name="Wong J."/>
        </authorList>
    </citation>
    <scope>NUCLEOTIDE SEQUENCE</scope>
    <source>
        <strain evidence="1">GSM-AAB239-AS_SAM_17_03QT</strain>
        <tissue evidence="1">Leaf</tissue>
    </source>
</reference>
<reference evidence="1" key="1">
    <citation type="journal article" date="2023" name="GigaByte">
        <title>Genome assembly of the bearded iris, Iris pallida Lam.</title>
        <authorList>
            <person name="Bruccoleri R.E."/>
            <person name="Oakeley E.J."/>
            <person name="Faust A.M.E."/>
            <person name="Altorfer M."/>
            <person name="Dessus-Babus S."/>
            <person name="Burckhardt D."/>
            <person name="Oertli M."/>
            <person name="Naumann U."/>
            <person name="Petersen F."/>
            <person name="Wong J."/>
        </authorList>
    </citation>
    <scope>NUCLEOTIDE SEQUENCE</scope>
    <source>
        <strain evidence="1">GSM-AAB239-AS_SAM_17_03QT</strain>
    </source>
</reference>
<dbReference type="Proteomes" id="UP001140949">
    <property type="component" value="Unassembled WGS sequence"/>
</dbReference>
<comment type="caution">
    <text evidence="1">The sequence shown here is derived from an EMBL/GenBank/DDBJ whole genome shotgun (WGS) entry which is preliminary data.</text>
</comment>